<keyword evidence="1" id="KW-1133">Transmembrane helix</keyword>
<feature type="transmembrane region" description="Helical" evidence="1">
    <location>
        <begin position="30"/>
        <end position="50"/>
    </location>
</feature>
<keyword evidence="1" id="KW-0812">Transmembrane</keyword>
<protein>
    <submittedName>
        <fullName evidence="2">Uncharacterized protein</fullName>
    </submittedName>
</protein>
<gene>
    <name evidence="2" type="ORF">SAMN05421760_102395</name>
</gene>
<name>A0A1N7KF36_9GAMM</name>
<sequence>MSKDEVVNKENNTSDLKAYPAIISSLRSPLSMFGLAMLICNAVFSLSAGLMGELDAFIYAIHTFLSIVFAFIMIAIWSPRSLYHPSELEGLSDEVPEVENSRIIITTVFLVVIFSYGAYQMYKLNLESKTQIQIVETTPANESN</sequence>
<dbReference type="RefSeq" id="WP_054343329.1">
    <property type="nucleotide sequence ID" value="NZ_FTOE01000002.1"/>
</dbReference>
<evidence type="ECO:0000313" key="2">
    <source>
        <dbReference type="EMBL" id="SIS60218.1"/>
    </source>
</evidence>
<proteinExistence type="predicted"/>
<organism evidence="2 3">
    <name type="scientific">Neptunomonas antarctica</name>
    <dbReference type="NCBI Taxonomy" id="619304"/>
    <lineage>
        <taxon>Bacteria</taxon>
        <taxon>Pseudomonadati</taxon>
        <taxon>Pseudomonadota</taxon>
        <taxon>Gammaproteobacteria</taxon>
        <taxon>Oceanospirillales</taxon>
        <taxon>Oceanospirillaceae</taxon>
        <taxon>Neptunomonas</taxon>
    </lineage>
</organism>
<accession>A0A1N7KF36</accession>
<evidence type="ECO:0000313" key="3">
    <source>
        <dbReference type="Proteomes" id="UP000185999"/>
    </source>
</evidence>
<keyword evidence="1" id="KW-0472">Membrane</keyword>
<keyword evidence="3" id="KW-1185">Reference proteome</keyword>
<evidence type="ECO:0000256" key="1">
    <source>
        <dbReference type="SAM" id="Phobius"/>
    </source>
</evidence>
<reference evidence="3" key="1">
    <citation type="submission" date="2017-01" db="EMBL/GenBank/DDBJ databases">
        <authorList>
            <person name="Varghese N."/>
            <person name="Submissions S."/>
        </authorList>
    </citation>
    <scope>NUCLEOTIDE SEQUENCE [LARGE SCALE GENOMIC DNA]</scope>
    <source>
        <strain evidence="3">DSM 22306</strain>
    </source>
</reference>
<feature type="transmembrane region" description="Helical" evidence="1">
    <location>
        <begin position="101"/>
        <end position="119"/>
    </location>
</feature>
<dbReference type="Proteomes" id="UP000185999">
    <property type="component" value="Unassembled WGS sequence"/>
</dbReference>
<dbReference type="AlphaFoldDB" id="A0A1N7KF36"/>
<dbReference type="EMBL" id="FTOE01000002">
    <property type="protein sequence ID" value="SIS60218.1"/>
    <property type="molecule type" value="Genomic_DNA"/>
</dbReference>
<feature type="transmembrane region" description="Helical" evidence="1">
    <location>
        <begin position="57"/>
        <end position="77"/>
    </location>
</feature>
<dbReference type="STRING" id="619304.SAMN05421760_102395"/>